<feature type="transmembrane region" description="Helical" evidence="15">
    <location>
        <begin position="41"/>
        <end position="58"/>
    </location>
</feature>
<keyword evidence="5 14" id="KW-0285">Flavoprotein</keyword>
<evidence type="ECO:0000256" key="15">
    <source>
        <dbReference type="SAM" id="Phobius"/>
    </source>
</evidence>
<feature type="transmembrane region" description="Helical" evidence="15">
    <location>
        <begin position="15"/>
        <end position="35"/>
    </location>
</feature>
<evidence type="ECO:0000256" key="7">
    <source>
        <dbReference type="ARBA" id="ARBA00022827"/>
    </source>
</evidence>
<keyword evidence="18" id="KW-1185">Reference proteome</keyword>
<keyword evidence="7 14" id="KW-0274">FAD</keyword>
<evidence type="ECO:0000256" key="9">
    <source>
        <dbReference type="ARBA" id="ARBA00023027"/>
    </source>
</evidence>
<dbReference type="EMBL" id="JBBBZM010000038">
    <property type="protein sequence ID" value="KAL0637183.1"/>
    <property type="molecule type" value="Genomic_DNA"/>
</dbReference>
<organism evidence="17 18">
    <name type="scientific">Discina gigas</name>
    <dbReference type="NCBI Taxonomy" id="1032678"/>
    <lineage>
        <taxon>Eukaryota</taxon>
        <taxon>Fungi</taxon>
        <taxon>Dikarya</taxon>
        <taxon>Ascomycota</taxon>
        <taxon>Pezizomycotina</taxon>
        <taxon>Pezizomycetes</taxon>
        <taxon>Pezizales</taxon>
        <taxon>Discinaceae</taxon>
        <taxon>Discina</taxon>
    </lineage>
</organism>
<evidence type="ECO:0000313" key="17">
    <source>
        <dbReference type="EMBL" id="KAL0637183.1"/>
    </source>
</evidence>
<evidence type="ECO:0000256" key="10">
    <source>
        <dbReference type="ARBA" id="ARBA00023136"/>
    </source>
</evidence>
<comment type="catalytic activity">
    <reaction evidence="13">
        <text>2 Fe(3+)-[Dph3] + NADH = 2 Fe(2+)-[Dph3] + NAD(+) + H(+)</text>
        <dbReference type="Rhea" id="RHEA:71231"/>
        <dbReference type="Rhea" id="RHEA-COMP:18002"/>
        <dbReference type="Rhea" id="RHEA-COMP:18003"/>
        <dbReference type="ChEBI" id="CHEBI:15378"/>
        <dbReference type="ChEBI" id="CHEBI:29033"/>
        <dbReference type="ChEBI" id="CHEBI:29034"/>
        <dbReference type="ChEBI" id="CHEBI:57540"/>
        <dbReference type="ChEBI" id="CHEBI:57945"/>
        <dbReference type="ChEBI" id="CHEBI:83228"/>
    </reaction>
    <physiologicalReaction direction="left-to-right" evidence="13">
        <dbReference type="Rhea" id="RHEA:71232"/>
    </physiologicalReaction>
</comment>
<comment type="pathway">
    <text evidence="3">Protein modification; peptidyl-diphthamide biosynthesis.</text>
</comment>
<dbReference type="InterPro" id="IPR001834">
    <property type="entry name" value="CBR-like"/>
</dbReference>
<dbReference type="SUPFAM" id="SSF63380">
    <property type="entry name" value="Riboflavin synthase domain-like"/>
    <property type="match status" value="1"/>
</dbReference>
<gene>
    <name evidence="17" type="primary">CBR1</name>
    <name evidence="17" type="ORF">Q9L58_003832</name>
</gene>
<dbReference type="PANTHER" id="PTHR19370:SF184">
    <property type="entry name" value="NADH-CYTOCHROME B5 REDUCTASE-LIKE"/>
    <property type="match status" value="1"/>
</dbReference>
<dbReference type="GO" id="GO:0090524">
    <property type="term" value="F:cytochrome-b5 reductase activity, acting on NADH"/>
    <property type="evidence" value="ECO:0007669"/>
    <property type="project" value="UniProtKB-EC"/>
</dbReference>
<dbReference type="InterPro" id="IPR001709">
    <property type="entry name" value="Flavoprot_Pyr_Nucl_cyt_Rdtase"/>
</dbReference>
<dbReference type="Pfam" id="PF00970">
    <property type="entry name" value="FAD_binding_6"/>
    <property type="match status" value="1"/>
</dbReference>
<dbReference type="PANTHER" id="PTHR19370">
    <property type="entry name" value="NADH-CYTOCHROME B5 REDUCTASE"/>
    <property type="match status" value="1"/>
</dbReference>
<comment type="caution">
    <text evidence="17">The sequence shown here is derived from an EMBL/GenBank/DDBJ whole genome shotgun (WGS) entry which is preliminary data.</text>
</comment>
<keyword evidence="15" id="KW-0812">Transmembrane</keyword>
<protein>
    <recommendedName>
        <fullName evidence="14">NADH-cytochrome b5 reductase</fullName>
        <ecNumber evidence="14">1.6.2.2</ecNumber>
    </recommendedName>
</protein>
<comment type="subcellular location">
    <subcellularLocation>
        <location evidence="2">Mitochondrion outer membrane</location>
        <topology evidence="2">Single-pass membrane protein</topology>
    </subcellularLocation>
</comment>
<keyword evidence="9 14" id="KW-0520">NAD</keyword>
<dbReference type="SUPFAM" id="SSF52343">
    <property type="entry name" value="Ferredoxin reductase-like, C-terminal NADP-linked domain"/>
    <property type="match status" value="1"/>
</dbReference>
<sequence length="311" mass="33592">MSSSKAAPAKSNQSLLSTPLHGLYIPVGLLIVGVAVIDYNYIPHAVAVAAILGGFKVFRGQSRTMLKPDVFQDFELAETTVVSHNVGIYRFNLPRTNDILGLPIGQHVSIAANIDGKEIVRSYTPISSDNDKGQFSLLIKSYPTGNISKYIAGLKVGQTIRVKGPKGQFYYSPNLVRAFGMIAGGTGITPMLQIIKAILRNPDDNTQVDLIFANVNSEDILLKEDLDELSAANTHFRVHYVLNNPPNGWTGGVGFVTADMIQEYCPAPAADVKILVCGPPPMVSAMKKATSALGYEPAKTISKLDHQVFCF</sequence>
<reference evidence="17 18" key="1">
    <citation type="submission" date="2024-02" db="EMBL/GenBank/DDBJ databases">
        <title>Discinaceae phylogenomics.</title>
        <authorList>
            <person name="Dirks A.C."/>
            <person name="James T.Y."/>
        </authorList>
    </citation>
    <scope>NUCLEOTIDE SEQUENCE [LARGE SCALE GENOMIC DNA]</scope>
    <source>
        <strain evidence="17 18">ACD0624</strain>
    </source>
</reference>
<comment type="subunit">
    <text evidence="12">Monomer. Component of the 2-(3-amino-3-carboxypropyl)histidine synthase complex composed of DPH1, DPH2, DPH3 and a NADH-dependent reductase, predominantly CBR1.</text>
</comment>
<keyword evidence="15" id="KW-1133">Transmembrane helix</keyword>
<evidence type="ECO:0000256" key="3">
    <source>
        <dbReference type="ARBA" id="ARBA00005156"/>
    </source>
</evidence>
<dbReference type="EC" id="1.6.2.2" evidence="14"/>
<comment type="function">
    <text evidence="11">NADH-dependent reductase for DPH3 and cytochrome b5. Required for the first step of diphthamide biosynthesis, a post-translational modification of histidine which occurs in elongation factor 2. DPH1 and DPH2 transfer a 3-amino-3-carboxypropyl (ACP) group from S-adenosyl-L-methionine (SAM) to a histidine residue, the reaction is assisted by a reduction system comprising DPH3 and a NADH-dependent reductase, predominantly CBR1. By reducing DPH3, also involved in the formation of the tRNA wobble base modification mcm5s 2U (5-methoxycarbonylmethyl-2-thiouridine), mediated by the elongator complex. The cytochrome b5/NADH cytochrome b5 reductase electron transfer system supports the catalytic activity of several sterol biosynthetic enzymes.</text>
</comment>
<evidence type="ECO:0000256" key="14">
    <source>
        <dbReference type="RuleBase" id="RU361226"/>
    </source>
</evidence>
<evidence type="ECO:0000313" key="18">
    <source>
        <dbReference type="Proteomes" id="UP001447188"/>
    </source>
</evidence>
<dbReference type="PRINTS" id="PR00371">
    <property type="entry name" value="FPNCR"/>
</dbReference>
<dbReference type="PRINTS" id="PR00406">
    <property type="entry name" value="CYTB5RDTASE"/>
</dbReference>
<accession>A0ABR3GMN9</accession>
<evidence type="ECO:0000256" key="5">
    <source>
        <dbReference type="ARBA" id="ARBA00022630"/>
    </source>
</evidence>
<comment type="catalytic activity">
    <reaction evidence="14">
        <text>2 Fe(III)-[cytochrome b5] + NADH = 2 Fe(II)-[cytochrome b5] + NAD(+) + H(+)</text>
        <dbReference type="Rhea" id="RHEA:46680"/>
        <dbReference type="Rhea" id="RHEA-COMP:10438"/>
        <dbReference type="Rhea" id="RHEA-COMP:10439"/>
        <dbReference type="ChEBI" id="CHEBI:15378"/>
        <dbReference type="ChEBI" id="CHEBI:29033"/>
        <dbReference type="ChEBI" id="CHEBI:29034"/>
        <dbReference type="ChEBI" id="CHEBI:57540"/>
        <dbReference type="ChEBI" id="CHEBI:57945"/>
        <dbReference type="EC" id="1.6.2.2"/>
    </reaction>
</comment>
<dbReference type="InterPro" id="IPR039261">
    <property type="entry name" value="FNR_nucleotide-bd"/>
</dbReference>
<evidence type="ECO:0000256" key="12">
    <source>
        <dbReference type="ARBA" id="ARBA00038836"/>
    </source>
</evidence>
<comment type="cofactor">
    <cofactor evidence="1 14">
        <name>FAD</name>
        <dbReference type="ChEBI" id="CHEBI:57692"/>
    </cofactor>
</comment>
<dbReference type="Pfam" id="PF00175">
    <property type="entry name" value="NAD_binding_1"/>
    <property type="match status" value="1"/>
</dbReference>
<evidence type="ECO:0000256" key="1">
    <source>
        <dbReference type="ARBA" id="ARBA00001974"/>
    </source>
</evidence>
<keyword evidence="6" id="KW-0496">Mitochondrion</keyword>
<dbReference type="InterPro" id="IPR017938">
    <property type="entry name" value="Riboflavin_synthase-like_b-brl"/>
</dbReference>
<dbReference type="Gene3D" id="2.40.30.10">
    <property type="entry name" value="Translation factors"/>
    <property type="match status" value="1"/>
</dbReference>
<keyword evidence="6" id="KW-1000">Mitochondrion outer membrane</keyword>
<evidence type="ECO:0000259" key="16">
    <source>
        <dbReference type="PROSITE" id="PS51384"/>
    </source>
</evidence>
<dbReference type="CDD" id="cd06183">
    <property type="entry name" value="cyt_b5_reduct_like"/>
    <property type="match status" value="1"/>
</dbReference>
<evidence type="ECO:0000256" key="6">
    <source>
        <dbReference type="ARBA" id="ARBA00022787"/>
    </source>
</evidence>
<keyword evidence="10 15" id="KW-0472">Membrane</keyword>
<dbReference type="Gene3D" id="3.40.50.80">
    <property type="entry name" value="Nucleotide-binding domain of ferredoxin-NADP reductase (FNR) module"/>
    <property type="match status" value="1"/>
</dbReference>
<dbReference type="InterPro" id="IPR017927">
    <property type="entry name" value="FAD-bd_FR_type"/>
</dbReference>
<evidence type="ECO:0000256" key="8">
    <source>
        <dbReference type="ARBA" id="ARBA00023002"/>
    </source>
</evidence>
<dbReference type="InterPro" id="IPR008333">
    <property type="entry name" value="Cbr1-like_FAD-bd_dom"/>
</dbReference>
<evidence type="ECO:0000256" key="11">
    <source>
        <dbReference type="ARBA" id="ARBA00037104"/>
    </source>
</evidence>
<proteinExistence type="inferred from homology"/>
<evidence type="ECO:0000256" key="4">
    <source>
        <dbReference type="ARBA" id="ARBA00006105"/>
    </source>
</evidence>
<feature type="domain" description="FAD-binding FR-type" evidence="16">
    <location>
        <begin position="69"/>
        <end position="172"/>
    </location>
</feature>
<dbReference type="Proteomes" id="UP001447188">
    <property type="component" value="Unassembled WGS sequence"/>
</dbReference>
<name>A0ABR3GMN9_9PEZI</name>
<dbReference type="InterPro" id="IPR001433">
    <property type="entry name" value="OxRdtase_FAD/NAD-bd"/>
</dbReference>
<keyword evidence="8 14" id="KW-0560">Oxidoreductase</keyword>
<evidence type="ECO:0000256" key="2">
    <source>
        <dbReference type="ARBA" id="ARBA00004572"/>
    </source>
</evidence>
<evidence type="ECO:0000256" key="13">
    <source>
        <dbReference type="ARBA" id="ARBA00049138"/>
    </source>
</evidence>
<comment type="similarity">
    <text evidence="4 14">Belongs to the flavoprotein pyridine nucleotide cytochrome reductase family.</text>
</comment>
<dbReference type="PROSITE" id="PS51384">
    <property type="entry name" value="FAD_FR"/>
    <property type="match status" value="1"/>
</dbReference>